<dbReference type="Pfam" id="PF00293">
    <property type="entry name" value="NUDIX"/>
    <property type="match status" value="1"/>
</dbReference>
<dbReference type="Proteomes" id="UP001162131">
    <property type="component" value="Unassembled WGS sequence"/>
</dbReference>
<organism evidence="6 7">
    <name type="scientific">Blepharisma stoltei</name>
    <dbReference type="NCBI Taxonomy" id="1481888"/>
    <lineage>
        <taxon>Eukaryota</taxon>
        <taxon>Sar</taxon>
        <taxon>Alveolata</taxon>
        <taxon>Ciliophora</taxon>
        <taxon>Postciliodesmatophora</taxon>
        <taxon>Heterotrichea</taxon>
        <taxon>Heterotrichida</taxon>
        <taxon>Blepharismidae</taxon>
        <taxon>Blepharisma</taxon>
    </lineage>
</organism>
<dbReference type="PANTHER" id="PTHR10885">
    <property type="entry name" value="ISOPENTENYL-DIPHOSPHATE DELTA-ISOMERASE"/>
    <property type="match status" value="1"/>
</dbReference>
<dbReference type="PANTHER" id="PTHR10885:SF0">
    <property type="entry name" value="ISOPENTENYL-DIPHOSPHATE DELTA-ISOMERASE"/>
    <property type="match status" value="1"/>
</dbReference>
<evidence type="ECO:0000259" key="5">
    <source>
        <dbReference type="PROSITE" id="PS51462"/>
    </source>
</evidence>
<keyword evidence="2" id="KW-0479">Metal-binding</keyword>
<evidence type="ECO:0000256" key="1">
    <source>
        <dbReference type="ARBA" id="ARBA00001946"/>
    </source>
</evidence>
<gene>
    <name evidence="6" type="ORF">BSTOLATCC_MIC62622</name>
</gene>
<dbReference type="GO" id="GO:0016817">
    <property type="term" value="F:hydrolase activity, acting on acid anhydrides"/>
    <property type="evidence" value="ECO:0007669"/>
    <property type="project" value="InterPro"/>
</dbReference>
<keyword evidence="4" id="KW-0460">Magnesium</keyword>
<dbReference type="PIRSF" id="PIRSF017340">
    <property type="entry name" value="Nudix_hydro"/>
    <property type="match status" value="1"/>
</dbReference>
<dbReference type="Gene3D" id="3.90.79.10">
    <property type="entry name" value="Nucleoside Triphosphate Pyrophosphohydrolase"/>
    <property type="match status" value="1"/>
</dbReference>
<dbReference type="CDD" id="cd04697">
    <property type="entry name" value="NUDIX_Hydrolase"/>
    <property type="match status" value="1"/>
</dbReference>
<evidence type="ECO:0000256" key="3">
    <source>
        <dbReference type="ARBA" id="ARBA00022801"/>
    </source>
</evidence>
<evidence type="ECO:0000313" key="6">
    <source>
        <dbReference type="EMBL" id="CAG9335041.1"/>
    </source>
</evidence>
<protein>
    <recommendedName>
        <fullName evidence="5">Nudix hydrolase domain-containing protein</fullName>
    </recommendedName>
</protein>
<dbReference type="PROSITE" id="PS51462">
    <property type="entry name" value="NUDIX"/>
    <property type="match status" value="1"/>
</dbReference>
<dbReference type="EMBL" id="CAJZBQ010000060">
    <property type="protein sequence ID" value="CAG9335041.1"/>
    <property type="molecule type" value="Genomic_DNA"/>
</dbReference>
<evidence type="ECO:0000256" key="2">
    <source>
        <dbReference type="ARBA" id="ARBA00022723"/>
    </source>
</evidence>
<feature type="domain" description="Nudix hydrolase" evidence="5">
    <location>
        <begin position="43"/>
        <end position="174"/>
    </location>
</feature>
<comment type="caution">
    <text evidence="6">The sequence shown here is derived from an EMBL/GenBank/DDBJ whole genome shotgun (WGS) entry which is preliminary data.</text>
</comment>
<proteinExistence type="predicted"/>
<dbReference type="AlphaFoldDB" id="A0AAU9KC33"/>
<evidence type="ECO:0000256" key="4">
    <source>
        <dbReference type="ARBA" id="ARBA00022842"/>
    </source>
</evidence>
<comment type="cofactor">
    <cofactor evidence="1">
        <name>Mg(2+)</name>
        <dbReference type="ChEBI" id="CHEBI:18420"/>
    </cofactor>
</comment>
<dbReference type="GO" id="GO:0046872">
    <property type="term" value="F:metal ion binding"/>
    <property type="evidence" value="ECO:0007669"/>
    <property type="project" value="UniProtKB-KW"/>
</dbReference>
<keyword evidence="3" id="KW-0378">Hydrolase</keyword>
<evidence type="ECO:0000313" key="7">
    <source>
        <dbReference type="Proteomes" id="UP001162131"/>
    </source>
</evidence>
<dbReference type="SUPFAM" id="SSF55811">
    <property type="entry name" value="Nudix"/>
    <property type="match status" value="1"/>
</dbReference>
<dbReference type="InterPro" id="IPR015797">
    <property type="entry name" value="NUDIX_hydrolase-like_dom_sf"/>
</dbReference>
<name>A0AAU9KC33_9CILI</name>
<reference evidence="6" key="1">
    <citation type="submission" date="2021-09" db="EMBL/GenBank/DDBJ databases">
        <authorList>
            <consortium name="AG Swart"/>
            <person name="Singh M."/>
            <person name="Singh A."/>
            <person name="Seah K."/>
            <person name="Emmerich C."/>
        </authorList>
    </citation>
    <scope>NUCLEOTIDE SEQUENCE</scope>
    <source>
        <strain evidence="6">ATCC30299</strain>
    </source>
</reference>
<keyword evidence="7" id="KW-1185">Reference proteome</keyword>
<dbReference type="InterPro" id="IPR000086">
    <property type="entry name" value="NUDIX_hydrolase_dom"/>
</dbReference>
<sequence>MLRKVIRKFAGIIASPDEVILLVDQNNKPIGSTTRRDVRKNHLLHRSSFIFIQNPISEKFYVQKRVMHKETFPGYYDPAPGGMILASDPSDEFGAKRELEEEMGISGVNLEFLFNMLYKSEDPLWCAVFFAKWDGELRLQKEEVEFVEMMSLEEIIRRARLESFTPDSMEILNKLIDMGKFKLKNNQQYN</sequence>
<dbReference type="InterPro" id="IPR024195">
    <property type="entry name" value="NUDIX_hydrolase_YfcD_pred"/>
</dbReference>
<accession>A0AAU9KC33</accession>